<keyword evidence="3" id="KW-0408">Iron</keyword>
<keyword evidence="1" id="KW-0004">4Fe-4S</keyword>
<dbReference type="AlphaFoldDB" id="A0A6P1EC04"/>
<dbReference type="Proteomes" id="UP000465035">
    <property type="component" value="Chromosome"/>
</dbReference>
<gene>
    <name evidence="6" type="ORF">GQR93_04910</name>
</gene>
<dbReference type="PANTHER" id="PTHR10359:SF19">
    <property type="entry name" value="DNA REPAIR GLYCOSYLASE MJ1434-RELATED"/>
    <property type="match status" value="1"/>
</dbReference>
<dbReference type="CDD" id="cd00056">
    <property type="entry name" value="ENDO3c"/>
    <property type="match status" value="1"/>
</dbReference>
<dbReference type="EMBL" id="CP047121">
    <property type="protein sequence ID" value="QHB51604.1"/>
    <property type="molecule type" value="Genomic_DNA"/>
</dbReference>
<sequence>MQDINPVCLYHKLFDEMGPQHWWPADTKMEIVIGAILVQNTNWNNVDLALQNLRTVTGLDPKQILNLSAVRLQQLIRPSGFYVNKTKSLLSVLGWFNDHQYDFSGMVQQYGPKLRHQLLNLTGIGEETADSLLVYVFDQPAFIADKYARNLFQFLGCRHIETYAKLQKRIRLPVDFDYRDAQEFHGLIDEFGKLCKTREQFQKSFLNGFSLQQGLKSEIKK</sequence>
<evidence type="ECO:0000256" key="1">
    <source>
        <dbReference type="ARBA" id="ARBA00022485"/>
    </source>
</evidence>
<accession>A0A6P1EC04</accession>
<dbReference type="PIRSF" id="PIRSF001435">
    <property type="entry name" value="Nth"/>
    <property type="match status" value="1"/>
</dbReference>
<dbReference type="RefSeq" id="WP_003552886.1">
    <property type="nucleotide sequence ID" value="NZ_CABKOL010000106.1"/>
</dbReference>
<proteinExistence type="predicted"/>
<dbReference type="SMART" id="SM00478">
    <property type="entry name" value="ENDO3c"/>
    <property type="match status" value="1"/>
</dbReference>
<dbReference type="Gene3D" id="1.10.340.30">
    <property type="entry name" value="Hypothetical protein, domain 2"/>
    <property type="match status" value="1"/>
</dbReference>
<dbReference type="SMR" id="A0A6P1EC04"/>
<dbReference type="GeneID" id="69057692"/>
<dbReference type="GO" id="GO:0046872">
    <property type="term" value="F:metal ion binding"/>
    <property type="evidence" value="ECO:0007669"/>
    <property type="project" value="UniProtKB-KW"/>
</dbReference>
<organism evidence="6 7">
    <name type="scientific">Lentilactobacillus hilgardii</name>
    <name type="common">Lactobacillus hilgardii</name>
    <dbReference type="NCBI Taxonomy" id="1588"/>
    <lineage>
        <taxon>Bacteria</taxon>
        <taxon>Bacillati</taxon>
        <taxon>Bacillota</taxon>
        <taxon>Bacilli</taxon>
        <taxon>Lactobacillales</taxon>
        <taxon>Lactobacillaceae</taxon>
        <taxon>Lentilactobacillus</taxon>
    </lineage>
</organism>
<dbReference type="GO" id="GO:0051539">
    <property type="term" value="F:4 iron, 4 sulfur cluster binding"/>
    <property type="evidence" value="ECO:0007669"/>
    <property type="project" value="UniProtKB-KW"/>
</dbReference>
<feature type="domain" description="HhH-GPD" evidence="5">
    <location>
        <begin position="37"/>
        <end position="194"/>
    </location>
</feature>
<evidence type="ECO:0000256" key="2">
    <source>
        <dbReference type="ARBA" id="ARBA00022723"/>
    </source>
</evidence>
<dbReference type="InterPro" id="IPR011257">
    <property type="entry name" value="DNA_glycosylase"/>
</dbReference>
<protein>
    <submittedName>
        <fullName evidence="6">Deoxyribonuclease I</fullName>
    </submittedName>
</protein>
<keyword evidence="4" id="KW-0411">Iron-sulfur</keyword>
<dbReference type="PANTHER" id="PTHR10359">
    <property type="entry name" value="A/G-SPECIFIC ADENINE GLYCOSYLASE/ENDONUCLEASE III"/>
    <property type="match status" value="1"/>
</dbReference>
<evidence type="ECO:0000256" key="3">
    <source>
        <dbReference type="ARBA" id="ARBA00023004"/>
    </source>
</evidence>
<reference evidence="6 7" key="1">
    <citation type="submission" date="2019-12" db="EMBL/GenBank/DDBJ databases">
        <title>Lactobacillus hilgardii FLUB.</title>
        <authorList>
            <person name="Gustaw K."/>
        </authorList>
    </citation>
    <scope>NUCLEOTIDE SEQUENCE [LARGE SCALE GENOMIC DNA]</scope>
    <source>
        <strain evidence="6 7">FLUB</strain>
    </source>
</reference>
<name>A0A6P1EC04_LENHI</name>
<evidence type="ECO:0000313" key="7">
    <source>
        <dbReference type="Proteomes" id="UP000465035"/>
    </source>
</evidence>
<evidence type="ECO:0000313" key="6">
    <source>
        <dbReference type="EMBL" id="QHB51604.1"/>
    </source>
</evidence>
<dbReference type="GO" id="GO:0006284">
    <property type="term" value="P:base-excision repair"/>
    <property type="evidence" value="ECO:0007669"/>
    <property type="project" value="InterPro"/>
</dbReference>
<dbReference type="Pfam" id="PF00730">
    <property type="entry name" value="HhH-GPD"/>
    <property type="match status" value="1"/>
</dbReference>
<dbReference type="SUPFAM" id="SSF48150">
    <property type="entry name" value="DNA-glycosylase"/>
    <property type="match status" value="1"/>
</dbReference>
<dbReference type="GO" id="GO:0003824">
    <property type="term" value="F:catalytic activity"/>
    <property type="evidence" value="ECO:0007669"/>
    <property type="project" value="InterPro"/>
</dbReference>
<dbReference type="InterPro" id="IPR003265">
    <property type="entry name" value="HhH-GPD_domain"/>
</dbReference>
<evidence type="ECO:0000256" key="4">
    <source>
        <dbReference type="ARBA" id="ARBA00023014"/>
    </source>
</evidence>
<keyword evidence="2" id="KW-0479">Metal-binding</keyword>
<evidence type="ECO:0000259" key="5">
    <source>
        <dbReference type="SMART" id="SM00478"/>
    </source>
</evidence>